<evidence type="ECO:0000313" key="2">
    <source>
        <dbReference type="Proteomes" id="UP000299102"/>
    </source>
</evidence>
<gene>
    <name evidence="1" type="ORF">EVAR_32654_1</name>
</gene>
<name>A0A4C1WW10_EUMVA</name>
<dbReference type="AlphaFoldDB" id="A0A4C1WW10"/>
<dbReference type="EMBL" id="BGZK01000643">
    <property type="protein sequence ID" value="GBP54307.1"/>
    <property type="molecule type" value="Genomic_DNA"/>
</dbReference>
<comment type="caution">
    <text evidence="1">The sequence shown here is derived from an EMBL/GenBank/DDBJ whole genome shotgun (WGS) entry which is preliminary data.</text>
</comment>
<proteinExistence type="predicted"/>
<accession>A0A4C1WW10</accession>
<dbReference type="Proteomes" id="UP000299102">
    <property type="component" value="Unassembled WGS sequence"/>
</dbReference>
<organism evidence="1 2">
    <name type="scientific">Eumeta variegata</name>
    <name type="common">Bagworm moth</name>
    <name type="synonym">Eumeta japonica</name>
    <dbReference type="NCBI Taxonomy" id="151549"/>
    <lineage>
        <taxon>Eukaryota</taxon>
        <taxon>Metazoa</taxon>
        <taxon>Ecdysozoa</taxon>
        <taxon>Arthropoda</taxon>
        <taxon>Hexapoda</taxon>
        <taxon>Insecta</taxon>
        <taxon>Pterygota</taxon>
        <taxon>Neoptera</taxon>
        <taxon>Endopterygota</taxon>
        <taxon>Lepidoptera</taxon>
        <taxon>Glossata</taxon>
        <taxon>Ditrysia</taxon>
        <taxon>Tineoidea</taxon>
        <taxon>Psychidae</taxon>
        <taxon>Oiketicinae</taxon>
        <taxon>Eumeta</taxon>
    </lineage>
</organism>
<reference evidence="1 2" key="1">
    <citation type="journal article" date="2019" name="Commun. Biol.">
        <title>The bagworm genome reveals a unique fibroin gene that provides high tensile strength.</title>
        <authorList>
            <person name="Kono N."/>
            <person name="Nakamura H."/>
            <person name="Ohtoshi R."/>
            <person name="Tomita M."/>
            <person name="Numata K."/>
            <person name="Arakawa K."/>
        </authorList>
    </citation>
    <scope>NUCLEOTIDE SEQUENCE [LARGE SCALE GENOMIC DNA]</scope>
</reference>
<keyword evidence="2" id="KW-1185">Reference proteome</keyword>
<sequence>MRYFLSRTTGPCPSLQVQLRCLTDATVGGDGNFCRTSVMYVFEKRAYSYLKGRQGANDSLAAAHLHPTWATVSIHFPMARMLFCSLSYKNKNRQALNDADGI</sequence>
<protein>
    <submittedName>
        <fullName evidence="1">Uncharacterized protein</fullName>
    </submittedName>
</protein>
<evidence type="ECO:0000313" key="1">
    <source>
        <dbReference type="EMBL" id="GBP54307.1"/>
    </source>
</evidence>